<feature type="compositionally biased region" description="Polar residues" evidence="1">
    <location>
        <begin position="257"/>
        <end position="274"/>
    </location>
</feature>
<evidence type="ECO:0000313" key="2">
    <source>
        <dbReference type="EMBL" id="GAA5811513.1"/>
    </source>
</evidence>
<comment type="caution">
    <text evidence="2">The sequence shown here is derived from an EMBL/GenBank/DDBJ whole genome shotgun (WGS) entry which is preliminary data.</text>
</comment>
<dbReference type="EMBL" id="BAABUK010000010">
    <property type="protein sequence ID" value="GAA5811513.1"/>
    <property type="molecule type" value="Genomic_DNA"/>
</dbReference>
<name>A0ABP9YXC6_9FUNG</name>
<proteinExistence type="predicted"/>
<feature type="region of interest" description="Disordered" evidence="1">
    <location>
        <begin position="257"/>
        <end position="289"/>
    </location>
</feature>
<gene>
    <name evidence="2" type="ORF">MFLAVUS_004950</name>
</gene>
<reference evidence="2 3" key="1">
    <citation type="submission" date="2024-04" db="EMBL/GenBank/DDBJ databases">
        <title>genome sequences of Mucor flavus KT1a and Helicostylum pulchrum KT1b strains isolated from the surface of a dry-aged beef.</title>
        <authorList>
            <person name="Toyotome T."/>
            <person name="Hosono M."/>
            <person name="Torimaru M."/>
            <person name="Fukuda K."/>
            <person name="Mikami N."/>
        </authorList>
    </citation>
    <scope>NUCLEOTIDE SEQUENCE [LARGE SCALE GENOMIC DNA]</scope>
    <source>
        <strain evidence="2 3">KT1a</strain>
    </source>
</reference>
<dbReference type="Proteomes" id="UP001473302">
    <property type="component" value="Unassembled WGS sequence"/>
</dbReference>
<accession>A0ABP9YXC6</accession>
<keyword evidence="3" id="KW-1185">Reference proteome</keyword>
<protein>
    <submittedName>
        <fullName evidence="2">Uncharacterized protein</fullName>
    </submittedName>
</protein>
<evidence type="ECO:0000313" key="3">
    <source>
        <dbReference type="Proteomes" id="UP001473302"/>
    </source>
</evidence>
<organism evidence="2 3">
    <name type="scientific">Mucor flavus</name>
    <dbReference type="NCBI Taxonomy" id="439312"/>
    <lineage>
        <taxon>Eukaryota</taxon>
        <taxon>Fungi</taxon>
        <taxon>Fungi incertae sedis</taxon>
        <taxon>Mucoromycota</taxon>
        <taxon>Mucoromycotina</taxon>
        <taxon>Mucoromycetes</taxon>
        <taxon>Mucorales</taxon>
        <taxon>Mucorineae</taxon>
        <taxon>Mucoraceae</taxon>
        <taxon>Mucor</taxon>
    </lineage>
</organism>
<evidence type="ECO:0000256" key="1">
    <source>
        <dbReference type="SAM" id="MobiDB-lite"/>
    </source>
</evidence>
<sequence>MEKSLEMTVRHADDTTRQLVHRTGTTDHSVYYQVPKNLSSLKSELHTQIRHLFPFGIGLESCESAVASPITIEEVTFHASPAVHPDQALLRVNLTNLPIWNLDKLRNSLMNNLSRYVIVREIVIYLDDCSGSWFTGNGHVLGQTWGNTMSTAKTQDIIEKNVPKLLRKKDAVSNVVIQATSPVTVFVRKGMTRPRANESMSLVIPLALRLHAAPIVLVDTPISDDDDAPSFVIDDTDLGLDDNNGDSDENFLSIVRTNTTAESPFTHGSETSPSRPRRTNAGYNPTLHDFIVPTTTKPCKCGGTDHQKTNSSKCSLNKKNLAKIQDSNSTNANLTVSTINETQTFDVPAASNAMKED</sequence>